<evidence type="ECO:0000313" key="6">
    <source>
        <dbReference type="Proteomes" id="UP000233534"/>
    </source>
</evidence>
<dbReference type="OrthoDB" id="6398207at2"/>
<evidence type="ECO:0000313" key="4">
    <source>
        <dbReference type="EMBL" id="AUG57461.1"/>
    </source>
</evidence>
<feature type="domain" description="NADPH-dependent FMN reductase-like" evidence="3">
    <location>
        <begin position="1"/>
        <end position="156"/>
    </location>
</feature>
<dbReference type="InterPro" id="IPR051796">
    <property type="entry name" value="ISF_SsuE-like"/>
</dbReference>
<dbReference type="PANTHER" id="PTHR43278">
    <property type="entry name" value="NAD(P)H-DEPENDENT FMN-CONTAINING OXIDOREDUCTASE YWQN-RELATED"/>
    <property type="match status" value="1"/>
</dbReference>
<dbReference type="Proteomes" id="UP000233534">
    <property type="component" value="Chromosome"/>
</dbReference>
<dbReference type="KEGG" id="hsc:HVS_07750"/>
<evidence type="ECO:0000313" key="5">
    <source>
        <dbReference type="EMBL" id="PQQ67382.1"/>
    </source>
</evidence>
<dbReference type="EMBL" id="CP025197">
    <property type="protein sequence ID" value="AUG57461.1"/>
    <property type="molecule type" value="Genomic_DNA"/>
</dbReference>
<dbReference type="Proteomes" id="UP000239720">
    <property type="component" value="Unassembled WGS sequence"/>
</dbReference>
<proteinExistence type="predicted"/>
<dbReference type="Pfam" id="PF03358">
    <property type="entry name" value="FMN_red"/>
    <property type="match status" value="1"/>
</dbReference>
<dbReference type="SUPFAM" id="SSF52218">
    <property type="entry name" value="Flavoproteins"/>
    <property type="match status" value="1"/>
</dbReference>
<dbReference type="InterPro" id="IPR005025">
    <property type="entry name" value="FMN_Rdtase-like_dom"/>
</dbReference>
<keyword evidence="4" id="KW-0560">Oxidoreductase</keyword>
<organism evidence="4 6">
    <name type="scientific">Acetivibrio saccincola</name>
    <dbReference type="NCBI Taxonomy" id="1677857"/>
    <lineage>
        <taxon>Bacteria</taxon>
        <taxon>Bacillati</taxon>
        <taxon>Bacillota</taxon>
        <taxon>Clostridia</taxon>
        <taxon>Eubacteriales</taxon>
        <taxon>Oscillospiraceae</taxon>
        <taxon>Acetivibrio</taxon>
    </lineage>
</organism>
<sequence length="197" mass="21474">MLVVGLNGSPRKNGSTKFLLDTVLNKVKELGAETVVYDVQELLNSAKHSFCVVCSSPCSGICYKDSKLEEAFEVMKKADAIVFGSPSYFGTVSGQLKAFFDKTRKLRGEKALYNKVGAGVTVGGSKYGGQETTIRALHDIMLVHGMTIVGDGYFEDDCGHHGVCAHNPAENDEFAVKRAEILAKRIFDICNKLEKNK</sequence>
<keyword evidence="2" id="KW-0288">FMN</keyword>
<reference evidence="4 6" key="1">
    <citation type="submission" date="2017-12" db="EMBL/GenBank/DDBJ databases">
        <title>Complete genome sequence of Herbivorax saccincola GGR1, a novel Cellulosome-producing hydrolytic bacterium in a thermophilic biogas plant, established by Illumina and Nanopore MinION sequencing.</title>
        <authorList>
            <person name="Pechtl A."/>
            <person name="Ruckert C."/>
            <person name="Koeck D.E."/>
            <person name="Maus I."/>
            <person name="Winkler A."/>
            <person name="Kalinowski J."/>
            <person name="Puhler A."/>
            <person name="Schwarz W.W."/>
            <person name="Zverlov V.V."/>
            <person name="Schluter A."/>
            <person name="Liebl W."/>
        </authorList>
    </citation>
    <scope>NUCLEOTIDE SEQUENCE [LARGE SCALE GENOMIC DNA]</scope>
    <source>
        <strain evidence="4">GGR1</strain>
        <strain evidence="6">SR1</strain>
    </source>
</reference>
<protein>
    <submittedName>
        <fullName evidence="5">NADPH-dependent FMN reductase</fullName>
    </submittedName>
    <submittedName>
        <fullName evidence="4">p-benzoquinone reductase</fullName>
        <ecNumber evidence="4">1.6.5.2</ecNumber>
    </submittedName>
</protein>
<dbReference type="PANTHER" id="PTHR43278:SF1">
    <property type="entry name" value="IRON-SULFUR FLAVOPROTEIN MJ1083"/>
    <property type="match status" value="1"/>
</dbReference>
<dbReference type="Gene3D" id="3.40.50.360">
    <property type="match status" value="1"/>
</dbReference>
<evidence type="ECO:0000313" key="7">
    <source>
        <dbReference type="Proteomes" id="UP000239720"/>
    </source>
</evidence>
<evidence type="ECO:0000259" key="3">
    <source>
        <dbReference type="Pfam" id="PF03358"/>
    </source>
</evidence>
<dbReference type="RefSeq" id="WP_101300831.1">
    <property type="nucleotide sequence ID" value="NZ_CP025197.1"/>
</dbReference>
<keyword evidence="1" id="KW-0285">Flavoprotein</keyword>
<accession>A0A2K9ELJ8</accession>
<reference evidence="5 7" key="2">
    <citation type="journal article" date="2018" name="Syst. Appl. Microbiol.">
        <title>Characterization and high-quality draft genome sequence of Herbivorax saccincola A7, an anaerobic, alkaliphilic, thermophilic, cellulolytic, and xylanolytic bacterium.</title>
        <authorList>
            <person name="Aikawa S."/>
            <person name="Baramee S."/>
            <person name="Sermsathanaswadi J."/>
            <person name="Thianheng P."/>
            <person name="Tachaapaikoon C."/>
            <person name="Shikata A."/>
            <person name="Waeonukul R."/>
            <person name="Pason P."/>
            <person name="Ratanakhanokchai K."/>
            <person name="Kosugi A."/>
        </authorList>
    </citation>
    <scope>NUCLEOTIDE SEQUENCE [LARGE SCALE GENOMIC DNA]</scope>
    <source>
        <strain evidence="5 7">A7</strain>
    </source>
</reference>
<dbReference type="InterPro" id="IPR029039">
    <property type="entry name" value="Flavoprotein-like_sf"/>
</dbReference>
<keyword evidence="6" id="KW-1185">Reference proteome</keyword>
<name>A0A2K9ELJ8_9FIRM</name>
<gene>
    <name evidence="4" type="primary">pnpB1</name>
    <name evidence="5" type="ORF">B9R14_11915</name>
    <name evidence="4" type="ORF">HVS_07750</name>
</gene>
<dbReference type="EMBL" id="NEMB01000003">
    <property type="protein sequence ID" value="PQQ67382.1"/>
    <property type="molecule type" value="Genomic_DNA"/>
</dbReference>
<dbReference type="EC" id="1.6.5.2" evidence="4"/>
<evidence type="ECO:0000256" key="1">
    <source>
        <dbReference type="ARBA" id="ARBA00022630"/>
    </source>
</evidence>
<evidence type="ECO:0000256" key="2">
    <source>
        <dbReference type="ARBA" id="ARBA00022643"/>
    </source>
</evidence>
<dbReference type="AlphaFoldDB" id="A0A2K9ELJ8"/>
<dbReference type="GO" id="GO:0003955">
    <property type="term" value="F:NAD(P)H dehydrogenase (quinone) activity"/>
    <property type="evidence" value="ECO:0007669"/>
    <property type="project" value="UniProtKB-EC"/>
</dbReference>